<evidence type="ECO:0000259" key="2">
    <source>
        <dbReference type="Pfam" id="PF03968"/>
    </source>
</evidence>
<dbReference type="Proteomes" id="UP000885660">
    <property type="component" value="Unassembled WGS sequence"/>
</dbReference>
<dbReference type="InterPro" id="IPR005653">
    <property type="entry name" value="OstA-like_N"/>
</dbReference>
<keyword evidence="1" id="KW-0732">Signal</keyword>
<proteinExistence type="predicted"/>
<gene>
    <name evidence="3" type="ORF">ENG47_04505</name>
</gene>
<dbReference type="EMBL" id="DRBC01000272">
    <property type="protein sequence ID" value="HDN85000.1"/>
    <property type="molecule type" value="Genomic_DNA"/>
</dbReference>
<name>A0A7V0MZW4_UNCAE</name>
<evidence type="ECO:0000256" key="1">
    <source>
        <dbReference type="SAM" id="SignalP"/>
    </source>
</evidence>
<dbReference type="Gene3D" id="2.60.450.10">
    <property type="entry name" value="Lipopolysaccharide (LPS) transport protein A like domain"/>
    <property type="match status" value="1"/>
</dbReference>
<protein>
    <recommendedName>
        <fullName evidence="2">Organic solvent tolerance-like N-terminal domain-containing protein</fullName>
    </recommendedName>
</protein>
<evidence type="ECO:0000313" key="3">
    <source>
        <dbReference type="EMBL" id="HDN85000.1"/>
    </source>
</evidence>
<dbReference type="Pfam" id="PF03968">
    <property type="entry name" value="LptD_N"/>
    <property type="match status" value="1"/>
</dbReference>
<feature type="signal peptide" evidence="1">
    <location>
        <begin position="1"/>
        <end position="23"/>
    </location>
</feature>
<feature type="domain" description="Organic solvent tolerance-like N-terminal" evidence="2">
    <location>
        <begin position="29"/>
        <end position="133"/>
    </location>
</feature>
<reference evidence="3" key="1">
    <citation type="journal article" date="2020" name="mSystems">
        <title>Genome- and Community-Level Interaction Insights into Carbon Utilization and Element Cycling Functions of Hydrothermarchaeota in Hydrothermal Sediment.</title>
        <authorList>
            <person name="Zhou Z."/>
            <person name="Liu Y."/>
            <person name="Xu W."/>
            <person name="Pan J."/>
            <person name="Luo Z.H."/>
            <person name="Li M."/>
        </authorList>
    </citation>
    <scope>NUCLEOTIDE SEQUENCE [LARGE SCALE GENOMIC DNA]</scope>
    <source>
        <strain evidence="3">HyVt-219</strain>
    </source>
</reference>
<feature type="chain" id="PRO_5031130588" description="Organic solvent tolerance-like N-terminal domain-containing protein" evidence="1">
    <location>
        <begin position="24"/>
        <end position="162"/>
    </location>
</feature>
<dbReference type="AlphaFoldDB" id="A0A7V0MZW4"/>
<sequence>MRKSVFVAVIFTMALVTSGLSMAQEKITVSSNQQSIDYANRILTYQGDVKAVWKDYTLQASEMYIYLTPQNTLDKLIATGNVKVKQGTKFQGSCERITYTLKDGILILEGDVNYKDDLGNSLVAQKITIWTVEKKLKAEGTPVEATYILKGGIIGTPGGKSK</sequence>
<comment type="caution">
    <text evidence="3">The sequence shown here is derived from an EMBL/GenBank/DDBJ whole genome shotgun (WGS) entry which is preliminary data.</text>
</comment>
<organism evidence="3">
    <name type="scientific">Aerophobetes bacterium</name>
    <dbReference type="NCBI Taxonomy" id="2030807"/>
    <lineage>
        <taxon>Bacteria</taxon>
        <taxon>Candidatus Aerophobota</taxon>
    </lineage>
</organism>
<accession>A0A7V0MZW4</accession>